<accession>A0A6M3JV08</accession>
<comment type="cofactor">
    <cofactor evidence="1">
        <name>[4Fe-4S] cluster</name>
        <dbReference type="ChEBI" id="CHEBI:49883"/>
    </cofactor>
</comment>
<evidence type="ECO:0000313" key="8">
    <source>
        <dbReference type="EMBL" id="QJA73208.1"/>
    </source>
</evidence>
<dbReference type="SFLD" id="SFLDS00029">
    <property type="entry name" value="Radical_SAM"/>
    <property type="match status" value="1"/>
</dbReference>
<dbReference type="Gene3D" id="3.20.20.70">
    <property type="entry name" value="Aldolase class I"/>
    <property type="match status" value="1"/>
</dbReference>
<dbReference type="CDD" id="cd01335">
    <property type="entry name" value="Radical_SAM"/>
    <property type="match status" value="1"/>
</dbReference>
<dbReference type="InterPro" id="IPR007197">
    <property type="entry name" value="rSAM"/>
</dbReference>
<evidence type="ECO:0000256" key="5">
    <source>
        <dbReference type="ARBA" id="ARBA00023004"/>
    </source>
</evidence>
<dbReference type="GO" id="GO:0046872">
    <property type="term" value="F:metal ion binding"/>
    <property type="evidence" value="ECO:0007669"/>
    <property type="project" value="UniProtKB-KW"/>
</dbReference>
<name>A0A6M3JV08_9ZZZZ</name>
<dbReference type="InterPro" id="IPR034391">
    <property type="entry name" value="AdoMet-like_SPASM_containing"/>
</dbReference>
<reference evidence="8" key="1">
    <citation type="submission" date="2020-03" db="EMBL/GenBank/DDBJ databases">
        <title>The deep terrestrial virosphere.</title>
        <authorList>
            <person name="Holmfeldt K."/>
            <person name="Nilsson E."/>
            <person name="Simone D."/>
            <person name="Lopez-Fernandez M."/>
            <person name="Wu X."/>
            <person name="de Brujin I."/>
            <person name="Lundin D."/>
            <person name="Andersson A."/>
            <person name="Bertilsson S."/>
            <person name="Dopson M."/>
        </authorList>
    </citation>
    <scope>NUCLEOTIDE SEQUENCE</scope>
    <source>
        <strain evidence="8">MM415A02429</strain>
    </source>
</reference>
<evidence type="ECO:0000256" key="3">
    <source>
        <dbReference type="ARBA" id="ARBA00022691"/>
    </source>
</evidence>
<keyword evidence="5" id="KW-0408">Iron</keyword>
<dbReference type="SUPFAM" id="SSF102114">
    <property type="entry name" value="Radical SAM enzymes"/>
    <property type="match status" value="1"/>
</dbReference>
<keyword evidence="6" id="KW-0411">Iron-sulfur</keyword>
<dbReference type="GO" id="GO:0003824">
    <property type="term" value="F:catalytic activity"/>
    <property type="evidence" value="ECO:0007669"/>
    <property type="project" value="InterPro"/>
</dbReference>
<organism evidence="8">
    <name type="scientific">viral metagenome</name>
    <dbReference type="NCBI Taxonomy" id="1070528"/>
    <lineage>
        <taxon>unclassified sequences</taxon>
        <taxon>metagenomes</taxon>
        <taxon>organismal metagenomes</taxon>
    </lineage>
</organism>
<dbReference type="InterPro" id="IPR050377">
    <property type="entry name" value="Radical_SAM_PqqE_MftC-like"/>
</dbReference>
<protein>
    <submittedName>
        <fullName evidence="8">Putative radical SAM superfamily protein</fullName>
    </submittedName>
</protein>
<dbReference type="AlphaFoldDB" id="A0A6M3JV08"/>
<keyword evidence="2" id="KW-0004">4Fe-4S</keyword>
<evidence type="ECO:0000256" key="2">
    <source>
        <dbReference type="ARBA" id="ARBA00022485"/>
    </source>
</evidence>
<evidence type="ECO:0000256" key="1">
    <source>
        <dbReference type="ARBA" id="ARBA00001966"/>
    </source>
</evidence>
<evidence type="ECO:0000256" key="6">
    <source>
        <dbReference type="ARBA" id="ARBA00023014"/>
    </source>
</evidence>
<dbReference type="SFLD" id="SFLDG01387">
    <property type="entry name" value="BtrN-like_SPASM_domain_contain"/>
    <property type="match status" value="1"/>
</dbReference>
<dbReference type="PROSITE" id="PS51918">
    <property type="entry name" value="RADICAL_SAM"/>
    <property type="match status" value="1"/>
</dbReference>
<evidence type="ECO:0000259" key="7">
    <source>
        <dbReference type="PROSITE" id="PS51918"/>
    </source>
</evidence>
<dbReference type="GO" id="GO:0051536">
    <property type="term" value="F:iron-sulfur cluster binding"/>
    <property type="evidence" value="ECO:0007669"/>
    <property type="project" value="UniProtKB-KW"/>
</dbReference>
<dbReference type="Pfam" id="PF13186">
    <property type="entry name" value="SPASM"/>
    <property type="match status" value="1"/>
</dbReference>
<feature type="domain" description="Radical SAM core" evidence="7">
    <location>
        <begin position="2"/>
        <end position="204"/>
    </location>
</feature>
<gene>
    <name evidence="8" type="ORF">MM415A02429_0003</name>
</gene>
<dbReference type="InterPro" id="IPR023885">
    <property type="entry name" value="4Fe4S-binding_SPASM_dom"/>
</dbReference>
<keyword evidence="3" id="KW-0949">S-adenosyl-L-methionine</keyword>
<proteinExistence type="predicted"/>
<dbReference type="Pfam" id="PF04055">
    <property type="entry name" value="Radical_SAM"/>
    <property type="match status" value="1"/>
</dbReference>
<dbReference type="SFLD" id="SFLDG01067">
    <property type="entry name" value="SPASM/twitch_domain_containing"/>
    <property type="match status" value="1"/>
</dbReference>
<dbReference type="EMBL" id="MT142010">
    <property type="protein sequence ID" value="QJA73208.1"/>
    <property type="molecule type" value="Genomic_DNA"/>
</dbReference>
<keyword evidence="4" id="KW-0479">Metal-binding</keyword>
<dbReference type="PANTHER" id="PTHR11228">
    <property type="entry name" value="RADICAL SAM DOMAIN PROTEIN"/>
    <property type="match status" value="1"/>
</dbReference>
<sequence length="304" mass="34143">MNLKNPEVRIETTNRCNANCTVCARDKLTRPKTTMPDHAFREIVKQVKGMGAETISAFGFGEPLLDTGIADKISFCTGLGLKTFITTNSSLLDVEASAQLIGAGLSHIRFSAHGLYDNYEKVHKGLRFDTFTRNTFNFVRISRGGVDISVSVIPMHGETIEDIINFWKPGVMIDYLEVWKPHNWVNKKDFRSIVKQRKKTCGRPFSGPLQINADGTVMICCFDYNGEMTVGDTKKDSIESIMKGDNFNIIREKHRSGDLKGLPCDTCDQLNISDNNPLLYSNRDPERKINCTSSTKYQLQGDLK</sequence>
<dbReference type="InterPro" id="IPR013785">
    <property type="entry name" value="Aldolase_TIM"/>
</dbReference>
<dbReference type="CDD" id="cd21109">
    <property type="entry name" value="SPASM"/>
    <property type="match status" value="1"/>
</dbReference>
<dbReference type="PANTHER" id="PTHR11228:SF7">
    <property type="entry name" value="PQQA PEPTIDE CYCLASE"/>
    <property type="match status" value="1"/>
</dbReference>
<dbReference type="InterPro" id="IPR058240">
    <property type="entry name" value="rSAM_sf"/>
</dbReference>
<evidence type="ECO:0000256" key="4">
    <source>
        <dbReference type="ARBA" id="ARBA00022723"/>
    </source>
</evidence>